<evidence type="ECO:0008006" key="4">
    <source>
        <dbReference type="Google" id="ProtNLM"/>
    </source>
</evidence>
<keyword evidence="1" id="KW-0472">Membrane</keyword>
<feature type="transmembrane region" description="Helical" evidence="1">
    <location>
        <begin position="203"/>
        <end position="223"/>
    </location>
</feature>
<dbReference type="STRING" id="1797994.A2227_06590"/>
<evidence type="ECO:0000313" key="3">
    <source>
        <dbReference type="Proteomes" id="UP000178367"/>
    </source>
</evidence>
<proteinExistence type="predicted"/>
<keyword evidence="1" id="KW-1133">Transmembrane helix</keyword>
<feature type="transmembrane region" description="Helical" evidence="1">
    <location>
        <begin position="33"/>
        <end position="54"/>
    </location>
</feature>
<reference evidence="2 3" key="1">
    <citation type="journal article" date="2016" name="Nat. Commun.">
        <title>Thousands of microbial genomes shed light on interconnected biogeochemical processes in an aquifer system.</title>
        <authorList>
            <person name="Anantharaman K."/>
            <person name="Brown C.T."/>
            <person name="Hug L.A."/>
            <person name="Sharon I."/>
            <person name="Castelle C.J."/>
            <person name="Probst A.J."/>
            <person name="Thomas B.C."/>
            <person name="Singh A."/>
            <person name="Wilkins M.J."/>
            <person name="Karaoz U."/>
            <person name="Brodie E.L."/>
            <person name="Williams K.H."/>
            <person name="Hubbard S.S."/>
            <person name="Banfield J.F."/>
        </authorList>
    </citation>
    <scope>NUCLEOTIDE SEQUENCE [LARGE SCALE GENOMIC DNA]</scope>
</reference>
<feature type="transmembrane region" description="Helical" evidence="1">
    <location>
        <begin position="140"/>
        <end position="164"/>
    </location>
</feature>
<feature type="transmembrane region" description="Helical" evidence="1">
    <location>
        <begin position="176"/>
        <end position="197"/>
    </location>
</feature>
<dbReference type="Gene3D" id="3.30.450.20">
    <property type="entry name" value="PAS domain"/>
    <property type="match status" value="1"/>
</dbReference>
<dbReference type="InterPro" id="IPR000014">
    <property type="entry name" value="PAS"/>
</dbReference>
<comment type="caution">
    <text evidence="2">The sequence shown here is derived from an EMBL/GenBank/DDBJ whole genome shotgun (WGS) entry which is preliminary data.</text>
</comment>
<dbReference type="AlphaFoldDB" id="A0A1F5SJZ1"/>
<gene>
    <name evidence="2" type="ORF">A2227_06590</name>
</gene>
<dbReference type="Proteomes" id="UP000178367">
    <property type="component" value="Unassembled WGS sequence"/>
</dbReference>
<dbReference type="CDD" id="cd00130">
    <property type="entry name" value="PAS"/>
    <property type="match status" value="1"/>
</dbReference>
<organism evidence="2 3">
    <name type="scientific">Candidatus Falkowbacteria bacterium RIFOXYA2_FULL_47_19</name>
    <dbReference type="NCBI Taxonomy" id="1797994"/>
    <lineage>
        <taxon>Bacteria</taxon>
        <taxon>Candidatus Falkowiibacteriota</taxon>
    </lineage>
</organism>
<name>A0A1F5SJZ1_9BACT</name>
<feature type="transmembrane region" description="Helical" evidence="1">
    <location>
        <begin position="6"/>
        <end position="26"/>
    </location>
</feature>
<dbReference type="InterPro" id="IPR035965">
    <property type="entry name" value="PAS-like_dom_sf"/>
</dbReference>
<keyword evidence="1" id="KW-0812">Transmembrane</keyword>
<feature type="transmembrane region" description="Helical" evidence="1">
    <location>
        <begin position="101"/>
        <end position="120"/>
    </location>
</feature>
<dbReference type="SUPFAM" id="SSF55785">
    <property type="entry name" value="PYP-like sensor domain (PAS domain)"/>
    <property type="match status" value="1"/>
</dbReference>
<feature type="transmembrane region" description="Helical" evidence="1">
    <location>
        <begin position="66"/>
        <end position="89"/>
    </location>
</feature>
<evidence type="ECO:0000313" key="2">
    <source>
        <dbReference type="EMBL" id="OGF26763.1"/>
    </source>
</evidence>
<sequence>MSIYILSYLHFLTFVVYLFLTVYVVYKSPRSSLNWACALFTFCLASWSIGFSVFHHPQTSEPAADLVMKIFTFTPYTVTSCILLFTLVFVNKKSRTLKNPLFYFFLIVFPAVFTYQTWVNNMMTPVKRLYGWDFVWMKSFYVYFYFFQYAVFITISVVLLIQAYRRTSDFGRRTQILWILIPTVIVYLIGTVTNVIFPLFKISIPQVANITSLIWAFGIFYAVTRFKLLTVSFSAYSDKVISIMAEALILLDGKDNIVNLNDSALKLCDCSLGEVVGKNIYDFIDKKYFIPDPAEAGGGNIKNRQISLKCSRPEPIPVLFSTSFLTAKEKVIGRIVVLNDISQLAASQKNTELLNRELREKIGELERFQKVAVNRELKMIELKKEIEKLQAGNNV</sequence>
<dbReference type="EMBL" id="MFGB01000014">
    <property type="protein sequence ID" value="OGF26763.1"/>
    <property type="molecule type" value="Genomic_DNA"/>
</dbReference>
<protein>
    <recommendedName>
        <fullName evidence="4">PAS domain-containing protein</fullName>
    </recommendedName>
</protein>
<accession>A0A1F5SJZ1</accession>
<evidence type="ECO:0000256" key="1">
    <source>
        <dbReference type="SAM" id="Phobius"/>
    </source>
</evidence>